<dbReference type="Gene3D" id="3.90.70.10">
    <property type="entry name" value="Cysteine proteinases"/>
    <property type="match status" value="1"/>
</dbReference>
<keyword evidence="1 4" id="KW-0378">Hydrolase</keyword>
<dbReference type="GO" id="GO:0004843">
    <property type="term" value="F:cysteine-type deubiquitinase activity"/>
    <property type="evidence" value="ECO:0007669"/>
    <property type="project" value="UniProtKB-UniRule"/>
</dbReference>
<dbReference type="GO" id="GO:0006508">
    <property type="term" value="P:proteolysis"/>
    <property type="evidence" value="ECO:0007669"/>
    <property type="project" value="UniProtKB-KW"/>
</dbReference>
<accession>A0AAD6NK23</accession>
<name>A0AAD6NK23_DREDA</name>
<keyword evidence="1" id="KW-0645">Protease</keyword>
<organism evidence="4 5">
    <name type="scientific">Drechslerella dactyloides</name>
    <name type="common">Nematode-trapping fungus</name>
    <name type="synonym">Arthrobotrys dactyloides</name>
    <dbReference type="NCBI Taxonomy" id="74499"/>
    <lineage>
        <taxon>Eukaryota</taxon>
        <taxon>Fungi</taxon>
        <taxon>Dikarya</taxon>
        <taxon>Ascomycota</taxon>
        <taxon>Pezizomycotina</taxon>
        <taxon>Orbiliomycetes</taxon>
        <taxon>Orbiliales</taxon>
        <taxon>Orbiliaceae</taxon>
        <taxon>Drechslerella</taxon>
    </lineage>
</organism>
<feature type="region of interest" description="Disordered" evidence="2">
    <location>
        <begin position="193"/>
        <end position="265"/>
    </location>
</feature>
<proteinExistence type="inferred from homology"/>
<sequence length="824" mass="91024">MAATYSMAFPQFRRRHLFPQSSSSSLQIYPFPSPPLTEPISPVSQSSSSSSSFQFYTPQTTTLSSIKSTPHFFLDSYPAMEDVRPNDIVTLRRAPMYSQSDESAFRKIKSSMSLSAVLNAPSNTPPDCHSQTSEGGVCGAFDGAYDDLLADGEGELEEDEEPKLKSPPETPPQVRRRSHLDLHSLRFRETLEDFARGGEGQDAETWRHGHGKMKGHWTKGVDVTTSTASTSSASTLATDSTRGSTTKSTPSRRLSLRSSQTVSPDIKKLRAEEGLAEEEAVQEEKVVPLQPKIIKLKFRNPSAVEAPKPAAGAQLPVKRGRGRPRKVDQQSGQPVAPKPKKAQQAEHDQPAIKRRRLFSGAALKAEQEGDGIPSATADDHALPPASPGAIRPRKRRSMEEPVGHPHIHRKQRIVTTSEEKLPRPSMHEHGLGLSNLGATCYINVVIQVLAHTRAVREYFLACDFARAPADASSRRPKAKPQKPKSQCVRRTRASEKTAEVLFPMLKGKLGEEFGKLIRELFFDEERKNGVASDSFWTALRANLEKEADSTMDPNVVQDAHEFLILILQALAAEEASPVVDGYTVSEIIDRTFAGAHATTFECNNCHATTRREDKCMELQVPICKKMPAHGGHLQPSALEDHLRNYTLPEHGEWAEDAFVSPEGAKKKACPACGVDKGRSMRNTVKPKGENVCIELKRFLWDCGENRKVRGHVAFPLRSLDLSICSGSLSGDDGTTASTSDVKREMDDAGEVLTNGEEKEPPTLYDLYGVVVHRGDRSNTGHYISFAKERGQWLRFDDLKVHVVPEAEVARQEAYILMYEKQPTA</sequence>
<comment type="caution">
    <text evidence="4">The sequence shown here is derived from an EMBL/GenBank/DDBJ whole genome shotgun (WGS) entry which is preliminary data.</text>
</comment>
<evidence type="ECO:0000256" key="1">
    <source>
        <dbReference type="RuleBase" id="RU366025"/>
    </source>
</evidence>
<dbReference type="GO" id="GO:0005634">
    <property type="term" value="C:nucleus"/>
    <property type="evidence" value="ECO:0007669"/>
    <property type="project" value="TreeGrafter"/>
</dbReference>
<dbReference type="GO" id="GO:0005829">
    <property type="term" value="C:cytosol"/>
    <property type="evidence" value="ECO:0007669"/>
    <property type="project" value="TreeGrafter"/>
</dbReference>
<dbReference type="InterPro" id="IPR018200">
    <property type="entry name" value="USP_CS"/>
</dbReference>
<evidence type="ECO:0000313" key="5">
    <source>
        <dbReference type="Proteomes" id="UP001221413"/>
    </source>
</evidence>
<evidence type="ECO:0000256" key="2">
    <source>
        <dbReference type="SAM" id="MobiDB-lite"/>
    </source>
</evidence>
<keyword evidence="1" id="KW-0833">Ubl conjugation pathway</keyword>
<feature type="region of interest" description="Disordered" evidence="2">
    <location>
        <begin position="365"/>
        <end position="412"/>
    </location>
</feature>
<dbReference type="GO" id="GO:0016579">
    <property type="term" value="P:protein deubiquitination"/>
    <property type="evidence" value="ECO:0007669"/>
    <property type="project" value="InterPro"/>
</dbReference>
<dbReference type="PROSITE" id="PS00972">
    <property type="entry name" value="USP_1"/>
    <property type="match status" value="1"/>
</dbReference>
<feature type="compositionally biased region" description="Basic residues" evidence="2">
    <location>
        <begin position="208"/>
        <end position="217"/>
    </location>
</feature>
<dbReference type="EC" id="3.4.19.12" evidence="1"/>
<dbReference type="InterPro" id="IPR050164">
    <property type="entry name" value="Peptidase_C19"/>
</dbReference>
<evidence type="ECO:0000259" key="3">
    <source>
        <dbReference type="PROSITE" id="PS50235"/>
    </source>
</evidence>
<feature type="region of interest" description="Disordered" evidence="2">
    <location>
        <begin position="303"/>
        <end position="352"/>
    </location>
</feature>
<dbReference type="Pfam" id="PF00443">
    <property type="entry name" value="UCH"/>
    <property type="match status" value="1"/>
</dbReference>
<gene>
    <name evidence="4" type="ORF">Dda_3123</name>
</gene>
<keyword evidence="5" id="KW-1185">Reference proteome</keyword>
<dbReference type="PANTHER" id="PTHR24006">
    <property type="entry name" value="UBIQUITIN CARBOXYL-TERMINAL HYDROLASE"/>
    <property type="match status" value="1"/>
</dbReference>
<feature type="region of interest" description="Disordered" evidence="2">
    <location>
        <begin position="470"/>
        <end position="490"/>
    </location>
</feature>
<comment type="catalytic activity">
    <reaction evidence="1">
        <text>Thiol-dependent hydrolysis of ester, thioester, amide, peptide and isopeptide bonds formed by the C-terminal Gly of ubiquitin (a 76-residue protein attached to proteins as an intracellular targeting signal).</text>
        <dbReference type="EC" id="3.4.19.12"/>
    </reaction>
</comment>
<reference evidence="4" key="1">
    <citation type="submission" date="2023-01" db="EMBL/GenBank/DDBJ databases">
        <title>The chitinases involved in constricting ring structure development in the nematode-trapping fungus Drechslerella dactyloides.</title>
        <authorList>
            <person name="Wang R."/>
            <person name="Zhang L."/>
            <person name="Tang P."/>
            <person name="Li S."/>
            <person name="Liang L."/>
        </authorList>
    </citation>
    <scope>NUCLEOTIDE SEQUENCE</scope>
    <source>
        <strain evidence="4">YMF1.00031</strain>
    </source>
</reference>
<dbReference type="Proteomes" id="UP001221413">
    <property type="component" value="Unassembled WGS sequence"/>
</dbReference>
<protein>
    <recommendedName>
        <fullName evidence="1">Ubiquitin carboxyl-terminal hydrolase</fullName>
        <ecNumber evidence="1">3.4.19.12</ecNumber>
    </recommendedName>
</protein>
<dbReference type="EMBL" id="JAQGDS010000003">
    <property type="protein sequence ID" value="KAJ6262316.1"/>
    <property type="molecule type" value="Genomic_DNA"/>
</dbReference>
<keyword evidence="1" id="KW-0788">Thiol protease</keyword>
<dbReference type="InterPro" id="IPR028889">
    <property type="entry name" value="USP"/>
</dbReference>
<dbReference type="InterPro" id="IPR038765">
    <property type="entry name" value="Papain-like_cys_pep_sf"/>
</dbReference>
<dbReference type="PROSITE" id="PS00973">
    <property type="entry name" value="USP_2"/>
    <property type="match status" value="1"/>
</dbReference>
<dbReference type="AlphaFoldDB" id="A0AAD6NK23"/>
<evidence type="ECO:0000313" key="4">
    <source>
        <dbReference type="EMBL" id="KAJ6262316.1"/>
    </source>
</evidence>
<feature type="domain" description="USP" evidence="3">
    <location>
        <begin position="431"/>
        <end position="821"/>
    </location>
</feature>
<feature type="region of interest" description="Disordered" evidence="2">
    <location>
        <begin position="154"/>
        <end position="181"/>
    </location>
</feature>
<feature type="compositionally biased region" description="Low complexity" evidence="2">
    <location>
        <begin position="224"/>
        <end position="263"/>
    </location>
</feature>
<dbReference type="SUPFAM" id="SSF54001">
    <property type="entry name" value="Cysteine proteinases"/>
    <property type="match status" value="1"/>
</dbReference>
<dbReference type="InterPro" id="IPR001394">
    <property type="entry name" value="Peptidase_C19_UCH"/>
</dbReference>
<comment type="similarity">
    <text evidence="1">Belongs to the peptidase C19 family.</text>
</comment>
<feature type="compositionally biased region" description="Basic residues" evidence="2">
    <location>
        <begin position="474"/>
        <end position="490"/>
    </location>
</feature>
<dbReference type="PROSITE" id="PS50235">
    <property type="entry name" value="USP_3"/>
    <property type="match status" value="1"/>
</dbReference>